<dbReference type="KEGG" id="tpla:ElP_52090"/>
<gene>
    <name evidence="2" type="ORF">ElP_52090</name>
</gene>
<protein>
    <submittedName>
        <fullName evidence="2">Uncharacterized protein</fullName>
    </submittedName>
</protein>
<dbReference type="AlphaFoldDB" id="A0A518H8V9"/>
<dbReference type="OrthoDB" id="9904518at2"/>
<dbReference type="RefSeq" id="WP_145274842.1">
    <property type="nucleotide sequence ID" value="NZ_CP036426.1"/>
</dbReference>
<keyword evidence="1" id="KW-0472">Membrane</keyword>
<evidence type="ECO:0000313" key="2">
    <source>
        <dbReference type="EMBL" id="QDV37274.1"/>
    </source>
</evidence>
<reference evidence="2 3" key="1">
    <citation type="submission" date="2019-02" db="EMBL/GenBank/DDBJ databases">
        <title>Deep-cultivation of Planctomycetes and their phenomic and genomic characterization uncovers novel biology.</title>
        <authorList>
            <person name="Wiegand S."/>
            <person name="Jogler M."/>
            <person name="Boedeker C."/>
            <person name="Pinto D."/>
            <person name="Vollmers J."/>
            <person name="Rivas-Marin E."/>
            <person name="Kohn T."/>
            <person name="Peeters S.H."/>
            <person name="Heuer A."/>
            <person name="Rast P."/>
            <person name="Oberbeckmann S."/>
            <person name="Bunk B."/>
            <person name="Jeske O."/>
            <person name="Meyerdierks A."/>
            <person name="Storesund J.E."/>
            <person name="Kallscheuer N."/>
            <person name="Luecker S."/>
            <person name="Lage O.M."/>
            <person name="Pohl T."/>
            <person name="Merkel B.J."/>
            <person name="Hornburger P."/>
            <person name="Mueller R.-W."/>
            <person name="Bruemmer F."/>
            <person name="Labrenz M."/>
            <person name="Spormann A.M."/>
            <person name="Op den Camp H."/>
            <person name="Overmann J."/>
            <person name="Amann R."/>
            <person name="Jetten M.S.M."/>
            <person name="Mascher T."/>
            <person name="Medema M.H."/>
            <person name="Devos D.P."/>
            <person name="Kaster A.-K."/>
            <person name="Ovreas L."/>
            <person name="Rohde M."/>
            <person name="Galperin M.Y."/>
            <person name="Jogler C."/>
        </authorList>
    </citation>
    <scope>NUCLEOTIDE SEQUENCE [LARGE SCALE GENOMIC DNA]</scope>
    <source>
        <strain evidence="2 3">ElP</strain>
    </source>
</reference>
<feature type="transmembrane region" description="Helical" evidence="1">
    <location>
        <begin position="232"/>
        <end position="255"/>
    </location>
</feature>
<feature type="transmembrane region" description="Helical" evidence="1">
    <location>
        <begin position="189"/>
        <end position="211"/>
    </location>
</feature>
<dbReference type="EMBL" id="CP036426">
    <property type="protein sequence ID" value="QDV37274.1"/>
    <property type="molecule type" value="Genomic_DNA"/>
</dbReference>
<feature type="transmembrane region" description="Helical" evidence="1">
    <location>
        <begin position="37"/>
        <end position="58"/>
    </location>
</feature>
<sequence>MNILLDRVEYVPIVEDDRRGVSSRKRIASALSVSIKIMIGVLLCASPWTAVLVVGWTFRLMRRRIVRGWWDRSPSGERGDFDSWSASAGVTVPPDALPRWILAERFSAQLDRATSDGERPGRVRKALRVPPALVGSLALNLGAGLRAIGCTYVLTLPACGLWLGSWYAGWNTSFTKGYENAFVGAQTGVFAHVMFIVAMLYVPMAWAHLAASGRAWSFFHFGLVGRLIWRSGGSMALFAAVFALASLPVLALRAAPFAFTLSDPDAWADATPAEILRFAERYEMAAGVYLFLAFVGLHLLIARIYRRALLRALQRDPRLADRLPEPTRLILAELRLIPDGPIRRGPIAQATRWGARTSLNLAAGLGSALLWFVVIAEIYLGQFLNHIPWAGWLNVPLIHLPALQTTPAGLG</sequence>
<dbReference type="Proteomes" id="UP000317835">
    <property type="component" value="Chromosome"/>
</dbReference>
<keyword evidence="1" id="KW-0812">Transmembrane</keyword>
<evidence type="ECO:0000256" key="1">
    <source>
        <dbReference type="SAM" id="Phobius"/>
    </source>
</evidence>
<organism evidence="2 3">
    <name type="scientific">Tautonia plasticadhaerens</name>
    <dbReference type="NCBI Taxonomy" id="2527974"/>
    <lineage>
        <taxon>Bacteria</taxon>
        <taxon>Pseudomonadati</taxon>
        <taxon>Planctomycetota</taxon>
        <taxon>Planctomycetia</taxon>
        <taxon>Isosphaerales</taxon>
        <taxon>Isosphaeraceae</taxon>
        <taxon>Tautonia</taxon>
    </lineage>
</organism>
<proteinExistence type="predicted"/>
<feature type="transmembrane region" description="Helical" evidence="1">
    <location>
        <begin position="286"/>
        <end position="305"/>
    </location>
</feature>
<evidence type="ECO:0000313" key="3">
    <source>
        <dbReference type="Proteomes" id="UP000317835"/>
    </source>
</evidence>
<keyword evidence="1" id="KW-1133">Transmembrane helix</keyword>
<name>A0A518H8V9_9BACT</name>
<keyword evidence="3" id="KW-1185">Reference proteome</keyword>
<feature type="transmembrane region" description="Helical" evidence="1">
    <location>
        <begin position="359"/>
        <end position="380"/>
    </location>
</feature>
<accession>A0A518H8V9</accession>
<feature type="transmembrane region" description="Helical" evidence="1">
    <location>
        <begin position="147"/>
        <end position="169"/>
    </location>
</feature>